<dbReference type="PROSITE" id="PS00063">
    <property type="entry name" value="ALDOKETO_REDUCTASE_3"/>
    <property type="match status" value="1"/>
</dbReference>
<keyword evidence="11" id="KW-0472">Membrane</keyword>
<comment type="similarity">
    <text evidence="2">Belongs to the aldo/keto reductase family.</text>
</comment>
<dbReference type="InterPro" id="IPR018170">
    <property type="entry name" value="Aldo/ket_reductase_CS"/>
</dbReference>
<dbReference type="Gene3D" id="3.30.1520.10">
    <property type="entry name" value="Phox-like domain"/>
    <property type="match status" value="1"/>
</dbReference>
<dbReference type="InterPro" id="IPR036871">
    <property type="entry name" value="PX_dom_sf"/>
</dbReference>
<evidence type="ECO:0000256" key="8">
    <source>
        <dbReference type="ARBA" id="ARBA00022946"/>
    </source>
</evidence>
<dbReference type="Proteomes" id="UP001341281">
    <property type="component" value="Chromosome 10"/>
</dbReference>
<dbReference type="InterPro" id="IPR044279">
    <property type="entry name" value="SNX2A/B"/>
</dbReference>
<evidence type="ECO:0000256" key="6">
    <source>
        <dbReference type="ARBA" id="ARBA00022692"/>
    </source>
</evidence>
<dbReference type="InterPro" id="IPR020471">
    <property type="entry name" value="AKR"/>
</dbReference>
<dbReference type="CDD" id="cd19125">
    <property type="entry name" value="AKR_AKR4C1-15"/>
    <property type="match status" value="1"/>
</dbReference>
<dbReference type="Pfam" id="PF11891">
    <property type="entry name" value="RETICULATA-like"/>
    <property type="match status" value="1"/>
</dbReference>
<dbReference type="InterPro" id="IPR027267">
    <property type="entry name" value="AH/BAR_dom_sf"/>
</dbReference>
<feature type="region of interest" description="Disordered" evidence="13">
    <location>
        <begin position="25"/>
        <end position="56"/>
    </location>
</feature>
<feature type="compositionally biased region" description="Polar residues" evidence="13">
    <location>
        <begin position="1242"/>
        <end position="1256"/>
    </location>
</feature>
<evidence type="ECO:0000256" key="13">
    <source>
        <dbReference type="SAM" id="MobiDB-lite"/>
    </source>
</evidence>
<protein>
    <recommendedName>
        <fullName evidence="14">PX domain-containing protein</fullName>
    </recommendedName>
</protein>
<dbReference type="CDD" id="cd14727">
    <property type="entry name" value="ChanN-like"/>
    <property type="match status" value="1"/>
</dbReference>
<evidence type="ECO:0000313" key="16">
    <source>
        <dbReference type="Proteomes" id="UP001341281"/>
    </source>
</evidence>
<dbReference type="CDD" id="cd07596">
    <property type="entry name" value="BAR_SNX"/>
    <property type="match status" value="1"/>
</dbReference>
<dbReference type="SUPFAM" id="SSF103657">
    <property type="entry name" value="BAR/IMD domain-like"/>
    <property type="match status" value="1"/>
</dbReference>
<evidence type="ECO:0000259" key="14">
    <source>
        <dbReference type="PROSITE" id="PS50195"/>
    </source>
</evidence>
<dbReference type="SMART" id="SM00312">
    <property type="entry name" value="PX"/>
    <property type="match status" value="1"/>
</dbReference>
<keyword evidence="16" id="KW-1185">Reference proteome</keyword>
<feature type="region of interest" description="Disordered" evidence="13">
    <location>
        <begin position="607"/>
        <end position="653"/>
    </location>
</feature>
<evidence type="ECO:0000256" key="7">
    <source>
        <dbReference type="ARBA" id="ARBA00022857"/>
    </source>
</evidence>
<feature type="compositionally biased region" description="Pro residues" evidence="13">
    <location>
        <begin position="617"/>
        <end position="629"/>
    </location>
</feature>
<evidence type="ECO:0000256" key="9">
    <source>
        <dbReference type="ARBA" id="ARBA00022989"/>
    </source>
</evidence>
<keyword evidence="6" id="KW-0812">Transmembrane</keyword>
<comment type="subcellular location">
    <subcellularLocation>
        <location evidence="1">Plastid</location>
        <location evidence="1">Chloroplast membrane</location>
        <topology evidence="1">Multi-pass membrane protein</topology>
    </subcellularLocation>
</comment>
<dbReference type="InterPro" id="IPR015404">
    <property type="entry name" value="Vps5_C"/>
</dbReference>
<dbReference type="GO" id="GO:0031969">
    <property type="term" value="C:chloroplast membrane"/>
    <property type="evidence" value="ECO:0007669"/>
    <property type="project" value="UniProtKB-SubCell"/>
</dbReference>
<keyword evidence="5" id="KW-0934">Plastid</keyword>
<dbReference type="Gene3D" id="3.20.20.100">
    <property type="entry name" value="NADP-dependent oxidoreductase domain"/>
    <property type="match status" value="1"/>
</dbReference>
<dbReference type="EMBL" id="CP144754">
    <property type="protein sequence ID" value="WVZ98933.1"/>
    <property type="molecule type" value="Genomic_DNA"/>
</dbReference>
<dbReference type="PROSITE" id="PS50195">
    <property type="entry name" value="PX"/>
    <property type="match status" value="1"/>
</dbReference>
<dbReference type="PANTHER" id="PTHR46757">
    <property type="entry name" value="SORTING NEXIN-RELATED"/>
    <property type="match status" value="1"/>
</dbReference>
<dbReference type="InterPro" id="IPR021825">
    <property type="entry name" value="RETICULATA-related"/>
</dbReference>
<dbReference type="SUPFAM" id="SSF51430">
    <property type="entry name" value="NAD(P)-linked oxidoreductase"/>
    <property type="match status" value="1"/>
</dbReference>
<dbReference type="GO" id="GO:0005768">
    <property type="term" value="C:endosome"/>
    <property type="evidence" value="ECO:0007669"/>
    <property type="project" value="UniProtKB-ARBA"/>
</dbReference>
<evidence type="ECO:0000256" key="4">
    <source>
        <dbReference type="ARBA" id="ARBA00022528"/>
    </source>
</evidence>
<feature type="region of interest" description="Disordered" evidence="13">
    <location>
        <begin position="529"/>
        <end position="575"/>
    </location>
</feature>
<keyword evidence="8" id="KW-0809">Transit peptide</keyword>
<reference evidence="15 16" key="1">
    <citation type="submission" date="2024-02" db="EMBL/GenBank/DDBJ databases">
        <title>High-quality chromosome-scale genome assembly of Pensacola bahiagrass (Paspalum notatum Flugge var. saurae).</title>
        <authorList>
            <person name="Vega J.M."/>
            <person name="Podio M."/>
            <person name="Orjuela J."/>
            <person name="Siena L.A."/>
            <person name="Pessino S.C."/>
            <person name="Combes M.C."/>
            <person name="Mariac C."/>
            <person name="Albertini E."/>
            <person name="Pupilli F."/>
            <person name="Ortiz J.P.A."/>
            <person name="Leblanc O."/>
        </authorList>
    </citation>
    <scope>NUCLEOTIDE SEQUENCE [LARGE SCALE GENOMIC DNA]</scope>
    <source>
        <strain evidence="15">R1</strain>
        <tissue evidence="15">Leaf</tissue>
    </source>
</reference>
<dbReference type="GO" id="GO:0016491">
    <property type="term" value="F:oxidoreductase activity"/>
    <property type="evidence" value="ECO:0007669"/>
    <property type="project" value="UniProtKB-KW"/>
</dbReference>
<comment type="similarity">
    <text evidence="3">Belongs to the RETICULATA family.</text>
</comment>
<feature type="coiled-coil region" evidence="12">
    <location>
        <begin position="427"/>
        <end position="454"/>
    </location>
</feature>
<dbReference type="Pfam" id="PF00248">
    <property type="entry name" value="Aldo_ket_red"/>
    <property type="match status" value="1"/>
</dbReference>
<accession>A0AAQ3UWR4</accession>
<keyword evidence="10" id="KW-0560">Oxidoreductase</keyword>
<dbReference type="SUPFAM" id="SSF159501">
    <property type="entry name" value="EreA/ChaN-like"/>
    <property type="match status" value="1"/>
</dbReference>
<dbReference type="FunFam" id="3.20.20.100:FF:000013">
    <property type="entry name" value="NADPH-dependent codeinone reductase 1-1"/>
    <property type="match status" value="1"/>
</dbReference>
<dbReference type="SUPFAM" id="SSF64268">
    <property type="entry name" value="PX domain"/>
    <property type="match status" value="1"/>
</dbReference>
<dbReference type="InterPro" id="IPR023210">
    <property type="entry name" value="NADP_OxRdtase_dom"/>
</dbReference>
<evidence type="ECO:0000256" key="5">
    <source>
        <dbReference type="ARBA" id="ARBA00022640"/>
    </source>
</evidence>
<dbReference type="Gene3D" id="3.40.50.11550">
    <property type="match status" value="1"/>
</dbReference>
<dbReference type="Pfam" id="PF00787">
    <property type="entry name" value="PX"/>
    <property type="match status" value="1"/>
</dbReference>
<dbReference type="InterPro" id="IPR044498">
    <property type="entry name" value="AKR4C"/>
</dbReference>
<evidence type="ECO:0000256" key="11">
    <source>
        <dbReference type="ARBA" id="ARBA00023136"/>
    </source>
</evidence>
<keyword evidence="12" id="KW-0175">Coiled coil</keyword>
<evidence type="ECO:0000256" key="2">
    <source>
        <dbReference type="ARBA" id="ARBA00007905"/>
    </source>
</evidence>
<keyword evidence="4" id="KW-0150">Chloroplast</keyword>
<sequence>MMAAEPSPSPVASAAAAADDLETLALDSSSSSAAATASTDPLLRPPPSPTAAASHDPFVIDDFLDEDDFSPAPAPAAARGDAAPAVFARITVSDPKKHAEPSGGGAAGVIPGSGSYFSYLITTRLAGGGGEVRVRRRFRDVVALADRLAAAHRGLFVPARPDKSVLEGQVIQRHDFVSQRCAALQRYLCRLAAHPIVGRSPDLRTFLTEPGAIPAFQGEAPRYWTTTVNAAAAPLAPAKAGRDLFGMFKGLKQTVVNGLVATKPPPVEQETDREFLAHKARFEDLQQQLSTTSQQAEALVKAQDDLRETTGHLGMTLIKLAKFEREQATCNSLRRRAGEIHNFANSVLKMSRSQIKLNSEIVKHLGCIHEYLEMMISVHHAFTDRSNALHHVQSLSADLFALHTRAGKLESSSPRDMGHEWSTYQKVEGLKETIRSAEEAKSDALREYDNIKENNKTEIKRFDKDRRHDFIEMLKGFVVTQVSYSEHFANMWTKVAEETDCSLSTITAEHACDFKLCLLSRSAGRAPSRQRAMLSHAPSQSPAAPFKPLLSSPRSRLSAKPLTAAAAASSTRRRRVSASAASRRGFLLLVPSLAAASAVLRTLPSAATEADDADTPALPPSPTEGPPSQQPTAEAEAVAETEPEREPEQSAMSRVYDATVLGEPEALAGDARGRVWEKLAAARVVYLGEAELEPDPDDRALELEIVRGLSGRCTDAGRGLGLALEAFPCDLQQQLDQFMDGRIDGRILKLYTSHWPQELWKQYEPLLNYCRDTGIKLIACGTPLEVKKTVQADGIRALKKAEREAYAPPAGSGFISGFMFSSGRSLIDKISTMDDSLFGPTSYLSEQARVVDDYTISQIITKELNDGGLSRLLIVVTGASHVMYGPRGSGVPGRISKRVPKKDQVVVLLDPEKQVIRREGEVPIADFLWYSAAKPCTRNCFDRAEIARVMNAAGRRPEALPQDLQKGIDLGVVSPEILQNFFDLEKYPLISELIHRFQGFRERLLADPKFLQRLAIEEAISITTTLLAQYERRKGRFFEEIDYVLTDTIRGSVVDFFTVWLPAPTISVLQYADDGSGPSLEFVKGLLGSLPDNAFQKNILGQDWSINQRIAAVLVGGLKLASVGFVSSIGAGVSSDLVYAARRIVKPSGNVEAERKRSPIWKSAAVYSCFLGTSANLRYQIIAGLVEYRLGESLVTYYNQPLIAGLLSFVSRTLNSYWGTQQWVDLARYTGLQKSEEKPTAEATTPSDAETTTPPESAQFEGCTTEGHNLDDSRSLRIMTLENSTGEYFKRGFGRSGCCKRFFRSSIEPDASECEQAMGQGEQDHFVLKSGHAIPSIGLGTWRAGSDTAHSVQTAITEAGYRHVDTAAQYGVEKEVGKGLKAAMEAGINRKDLFVTSKLWCTDLVPNKVRPALQNTLKDLQLDYLDLYLIHWPFRLKDGAHMPPEVGEVLEFDMEGVWREMESLAKDGLVKDIGVCNYTVTKLNRLMRSANVPPAVCQMEMHPGWKNDKIFEACKKHGIHVTAYSPLGSSEKNLAHDPVVEKVANKLNKTPGQVLIKWALQRGTSVIPKSTKDERIKENIQVFGWEIPEEDFKILCSIKDEKRVLTGEELFVNKTHGPYKSASEVWDHED</sequence>
<evidence type="ECO:0000256" key="12">
    <source>
        <dbReference type="SAM" id="Coils"/>
    </source>
</evidence>
<dbReference type="PROSITE" id="PS00798">
    <property type="entry name" value="ALDOKETO_REDUCTASE_1"/>
    <property type="match status" value="1"/>
</dbReference>
<organism evidence="15 16">
    <name type="scientific">Paspalum notatum var. saurae</name>
    <dbReference type="NCBI Taxonomy" id="547442"/>
    <lineage>
        <taxon>Eukaryota</taxon>
        <taxon>Viridiplantae</taxon>
        <taxon>Streptophyta</taxon>
        <taxon>Embryophyta</taxon>
        <taxon>Tracheophyta</taxon>
        <taxon>Spermatophyta</taxon>
        <taxon>Magnoliopsida</taxon>
        <taxon>Liliopsida</taxon>
        <taxon>Poales</taxon>
        <taxon>Poaceae</taxon>
        <taxon>PACMAD clade</taxon>
        <taxon>Panicoideae</taxon>
        <taxon>Andropogonodae</taxon>
        <taxon>Paspaleae</taxon>
        <taxon>Paspalinae</taxon>
        <taxon>Paspalum</taxon>
    </lineage>
</organism>
<dbReference type="PANTHER" id="PTHR46757:SF1">
    <property type="entry name" value="OS05G0474500 PROTEIN"/>
    <property type="match status" value="1"/>
</dbReference>
<proteinExistence type="inferred from homology"/>
<dbReference type="Pfam" id="PF09325">
    <property type="entry name" value="Vps5"/>
    <property type="match status" value="1"/>
</dbReference>
<dbReference type="InterPro" id="IPR007314">
    <property type="entry name" value="Cofac_haem-bd_dom"/>
</dbReference>
<dbReference type="Gene3D" id="1.20.1270.60">
    <property type="entry name" value="Arfaptin homology (AH) domain/BAR domain"/>
    <property type="match status" value="1"/>
</dbReference>
<feature type="domain" description="PX" evidence="14">
    <location>
        <begin position="97"/>
        <end position="214"/>
    </location>
</feature>
<evidence type="ECO:0000256" key="1">
    <source>
        <dbReference type="ARBA" id="ARBA00004508"/>
    </source>
</evidence>
<dbReference type="GO" id="GO:0035091">
    <property type="term" value="F:phosphatidylinositol binding"/>
    <property type="evidence" value="ECO:0007669"/>
    <property type="project" value="InterPro"/>
</dbReference>
<keyword evidence="7" id="KW-0521">NADP</keyword>
<evidence type="ECO:0000256" key="10">
    <source>
        <dbReference type="ARBA" id="ARBA00023002"/>
    </source>
</evidence>
<feature type="region of interest" description="Disordered" evidence="13">
    <location>
        <begin position="1235"/>
        <end position="1270"/>
    </location>
</feature>
<dbReference type="PROSITE" id="PS00062">
    <property type="entry name" value="ALDOKETO_REDUCTASE_2"/>
    <property type="match status" value="1"/>
</dbReference>
<gene>
    <name evidence="15" type="ORF">U9M48_044303</name>
</gene>
<evidence type="ECO:0000256" key="3">
    <source>
        <dbReference type="ARBA" id="ARBA00010793"/>
    </source>
</evidence>
<feature type="compositionally biased region" description="Low complexity" evidence="13">
    <location>
        <begin position="546"/>
        <end position="570"/>
    </location>
</feature>
<dbReference type="InterPro" id="IPR036812">
    <property type="entry name" value="NAD(P)_OxRdtase_dom_sf"/>
</dbReference>
<dbReference type="PRINTS" id="PR00069">
    <property type="entry name" value="ALDKETRDTASE"/>
</dbReference>
<dbReference type="InterPro" id="IPR001683">
    <property type="entry name" value="PX_dom"/>
</dbReference>
<keyword evidence="9" id="KW-1133">Transmembrane helix</keyword>
<dbReference type="FunFam" id="1.20.1270.60:FF:000081">
    <property type="entry name" value="Sorting nexin 2B"/>
    <property type="match status" value="1"/>
</dbReference>
<name>A0AAQ3UWR4_PASNO</name>
<feature type="compositionally biased region" description="Low complexity" evidence="13">
    <location>
        <begin position="25"/>
        <end position="42"/>
    </location>
</feature>
<evidence type="ECO:0000313" key="15">
    <source>
        <dbReference type="EMBL" id="WVZ98933.1"/>
    </source>
</evidence>
<dbReference type="Pfam" id="PF04187">
    <property type="entry name" value="Cofac_haem_bdg"/>
    <property type="match status" value="1"/>
</dbReference>